<keyword evidence="2" id="KW-0732">Signal</keyword>
<dbReference type="OrthoDB" id="4641933at2"/>
<feature type="compositionally biased region" description="Gly residues" evidence="1">
    <location>
        <begin position="389"/>
        <end position="401"/>
    </location>
</feature>
<feature type="region of interest" description="Disordered" evidence="1">
    <location>
        <begin position="267"/>
        <end position="317"/>
    </location>
</feature>
<reference evidence="3 4" key="1">
    <citation type="submission" date="2018-12" db="EMBL/GenBank/DDBJ databases">
        <authorList>
            <consortium name="Pathogen Informatics"/>
        </authorList>
    </citation>
    <scope>NUCLEOTIDE SEQUENCE [LARGE SCALE GENOMIC DNA]</scope>
    <source>
        <strain evidence="3 4">NCTC10485</strain>
    </source>
</reference>
<dbReference type="Proteomes" id="UP000282551">
    <property type="component" value="Chromosome"/>
</dbReference>
<feature type="signal peptide" evidence="2">
    <location>
        <begin position="1"/>
        <end position="20"/>
    </location>
</feature>
<dbReference type="AlphaFoldDB" id="A0A3S4SYE4"/>
<proteinExistence type="predicted"/>
<evidence type="ECO:0008006" key="5">
    <source>
        <dbReference type="Google" id="ProtNLM"/>
    </source>
</evidence>
<accession>A0A3S4SYE4</accession>
<feature type="compositionally biased region" description="Basic and acidic residues" evidence="1">
    <location>
        <begin position="268"/>
        <end position="278"/>
    </location>
</feature>
<dbReference type="RefSeq" id="WP_126332822.1">
    <property type="nucleotide sequence ID" value="NZ_AP022604.1"/>
</dbReference>
<feature type="compositionally biased region" description="Basic and acidic residues" evidence="1">
    <location>
        <begin position="368"/>
        <end position="388"/>
    </location>
</feature>
<feature type="region of interest" description="Disordered" evidence="1">
    <location>
        <begin position="329"/>
        <end position="401"/>
    </location>
</feature>
<evidence type="ECO:0000256" key="1">
    <source>
        <dbReference type="SAM" id="MobiDB-lite"/>
    </source>
</evidence>
<feature type="compositionally biased region" description="Acidic residues" evidence="1">
    <location>
        <begin position="308"/>
        <end position="317"/>
    </location>
</feature>
<feature type="compositionally biased region" description="Basic and acidic residues" evidence="1">
    <location>
        <begin position="330"/>
        <end position="361"/>
    </location>
</feature>
<gene>
    <name evidence="3" type="ORF">NCTC10485_01131</name>
</gene>
<evidence type="ECO:0000256" key="2">
    <source>
        <dbReference type="SAM" id="SignalP"/>
    </source>
</evidence>
<protein>
    <recommendedName>
        <fullName evidence="5">PE-PPE domain-containing protein</fullName>
    </recommendedName>
</protein>
<name>A0A3S4SYE4_MYCCI</name>
<feature type="compositionally biased region" description="Low complexity" evidence="1">
    <location>
        <begin position="286"/>
        <end position="297"/>
    </location>
</feature>
<evidence type="ECO:0000313" key="4">
    <source>
        <dbReference type="Proteomes" id="UP000282551"/>
    </source>
</evidence>
<organism evidence="3 4">
    <name type="scientific">Mycolicibacterium chitae</name>
    <name type="common">Mycobacterium chitae</name>
    <dbReference type="NCBI Taxonomy" id="1792"/>
    <lineage>
        <taxon>Bacteria</taxon>
        <taxon>Bacillati</taxon>
        <taxon>Actinomycetota</taxon>
        <taxon>Actinomycetes</taxon>
        <taxon>Mycobacteriales</taxon>
        <taxon>Mycobacteriaceae</taxon>
        <taxon>Mycolicibacterium</taxon>
    </lineage>
</organism>
<sequence length="401" mass="42167">MEIPLRAVLAAGVTAATATAIVAAPSVMLTPPKLEPVVVNAEIDQLNAASDLINSVYGVTKEWANYASLELAPWALGWVPFGYLVSEQIYIWYPGGTWRPGFVIPVTDAFVEDFLDPVVNDPLNLGTWTSGVGAIANAAVDGVVGGIGNEIRYALSLDWLPIPLPPLPFLATTQQEDLSASLLQGLEKLVQNAQGTVEDLALGLREHADRIAAMLQEHSDRIVSAGLQFTANLGSAVPRLPRRTVEFTAPAPLDSKPAAAPALVDVTPPKKDREEPAADKQPAVGAETPDPTTAPAAVPQPEPTTPTEIEDPTLEPEILEEAALISPKKALAEAREARRDAAKKIAADVREKTKSLRDGLRKAATSLIDKRGEKPTKKAGDSGGEKGGDTGGDSGGDTGSE</sequence>
<feature type="chain" id="PRO_5039678407" description="PE-PPE domain-containing protein" evidence="2">
    <location>
        <begin position="21"/>
        <end position="401"/>
    </location>
</feature>
<evidence type="ECO:0000313" key="3">
    <source>
        <dbReference type="EMBL" id="VEG46510.1"/>
    </source>
</evidence>
<dbReference type="EMBL" id="LR134355">
    <property type="protein sequence ID" value="VEG46510.1"/>
    <property type="molecule type" value="Genomic_DNA"/>
</dbReference>
<keyword evidence="4" id="KW-1185">Reference proteome</keyword>